<comment type="caution">
    <text evidence="6">The sequence shown here is derived from an EMBL/GenBank/DDBJ whole genome shotgun (WGS) entry which is preliminary data.</text>
</comment>
<dbReference type="PROSITE" id="PS51257">
    <property type="entry name" value="PROKAR_LIPOPROTEIN"/>
    <property type="match status" value="1"/>
</dbReference>
<evidence type="ECO:0000256" key="1">
    <source>
        <dbReference type="ARBA" id="ARBA00004442"/>
    </source>
</evidence>
<organism evidence="6 7">
    <name type="scientific">Flavobacterium turcicum</name>
    <dbReference type="NCBI Taxonomy" id="2764718"/>
    <lineage>
        <taxon>Bacteria</taxon>
        <taxon>Pseudomonadati</taxon>
        <taxon>Bacteroidota</taxon>
        <taxon>Flavobacteriia</taxon>
        <taxon>Flavobacteriales</taxon>
        <taxon>Flavobacteriaceae</taxon>
        <taxon>Flavobacterium</taxon>
    </lineage>
</organism>
<sequence length="268" mass="31082">MKQLLHLFIVLIFSSCYSQNRAVTTVYFEFDKHKLPEDQIQVIVDFMKTVDTTKIESIQIFGYCDDRGAKDYNYDLSKKRVMTVQDILTANGFNQNKIVIIEGKGRVIIQKDDIENLSEIRSKNRRVDLFLVKKNSYGKGIYNSFRDNQKVGDRIYLETILFPLGSSKLTAATKNELDKIVILLQKKKTLEFEIRGHVCCTPNYYEDAIDRDTKERKLSLNRAKSVYRYLLSKGVNSLRMQYVGCGNKYPLGQGDALDRRVEFLILKI</sequence>
<keyword evidence="3" id="KW-0998">Cell outer membrane</keyword>
<dbReference type="PANTHER" id="PTHR30329">
    <property type="entry name" value="STATOR ELEMENT OF FLAGELLAR MOTOR COMPLEX"/>
    <property type="match status" value="1"/>
</dbReference>
<evidence type="ECO:0000256" key="4">
    <source>
        <dbReference type="PROSITE-ProRule" id="PRU00473"/>
    </source>
</evidence>
<feature type="domain" description="OmpA-like" evidence="5">
    <location>
        <begin position="15"/>
        <end position="135"/>
    </location>
</feature>
<evidence type="ECO:0000256" key="3">
    <source>
        <dbReference type="ARBA" id="ARBA00023237"/>
    </source>
</evidence>
<proteinExistence type="predicted"/>
<accession>A0ABR7JCD6</accession>
<evidence type="ECO:0000313" key="6">
    <source>
        <dbReference type="EMBL" id="MBC5861926.1"/>
    </source>
</evidence>
<name>A0ABR7JCD6_9FLAO</name>
<dbReference type="InterPro" id="IPR036737">
    <property type="entry name" value="OmpA-like_sf"/>
</dbReference>
<dbReference type="PROSITE" id="PS51123">
    <property type="entry name" value="OMPA_2"/>
    <property type="match status" value="2"/>
</dbReference>
<dbReference type="SUPFAM" id="SSF103088">
    <property type="entry name" value="OmpA-like"/>
    <property type="match status" value="2"/>
</dbReference>
<evidence type="ECO:0000256" key="2">
    <source>
        <dbReference type="ARBA" id="ARBA00023136"/>
    </source>
</evidence>
<dbReference type="EMBL" id="JACRUM010000001">
    <property type="protein sequence ID" value="MBC5861926.1"/>
    <property type="molecule type" value="Genomic_DNA"/>
</dbReference>
<dbReference type="InterPro" id="IPR050330">
    <property type="entry name" value="Bact_OuterMem_StrucFunc"/>
</dbReference>
<keyword evidence="7" id="KW-1185">Reference proteome</keyword>
<dbReference type="PRINTS" id="PR01021">
    <property type="entry name" value="OMPADOMAIN"/>
</dbReference>
<feature type="domain" description="OmpA-like" evidence="5">
    <location>
        <begin position="149"/>
        <end position="268"/>
    </location>
</feature>
<dbReference type="CDD" id="cd07185">
    <property type="entry name" value="OmpA_C-like"/>
    <property type="match status" value="2"/>
</dbReference>
<dbReference type="PANTHER" id="PTHR30329:SF21">
    <property type="entry name" value="LIPOPROTEIN YIAD-RELATED"/>
    <property type="match status" value="1"/>
</dbReference>
<evidence type="ECO:0000313" key="7">
    <source>
        <dbReference type="Proteomes" id="UP000621670"/>
    </source>
</evidence>
<comment type="subcellular location">
    <subcellularLocation>
        <location evidence="1">Cell outer membrane</location>
    </subcellularLocation>
</comment>
<dbReference type="InterPro" id="IPR006665">
    <property type="entry name" value="OmpA-like"/>
</dbReference>
<dbReference type="Gene3D" id="3.30.1330.60">
    <property type="entry name" value="OmpA-like domain"/>
    <property type="match status" value="2"/>
</dbReference>
<dbReference type="InterPro" id="IPR006664">
    <property type="entry name" value="OMP_bac"/>
</dbReference>
<reference evidence="6 7" key="1">
    <citation type="submission" date="2020-08" db="EMBL/GenBank/DDBJ databases">
        <title>Description of novel Flavobacterium F-400 isolate.</title>
        <authorList>
            <person name="Saticioglu I."/>
            <person name="Duman M."/>
            <person name="Altun S."/>
        </authorList>
    </citation>
    <scope>NUCLEOTIDE SEQUENCE [LARGE SCALE GENOMIC DNA]</scope>
    <source>
        <strain evidence="6 7">F-400</strain>
    </source>
</reference>
<protein>
    <submittedName>
        <fullName evidence="6">OmpA family protein</fullName>
    </submittedName>
</protein>
<dbReference type="RefSeq" id="WP_166132594.1">
    <property type="nucleotide sequence ID" value="NZ_JAAOBY010000001.1"/>
</dbReference>
<dbReference type="Proteomes" id="UP000621670">
    <property type="component" value="Unassembled WGS sequence"/>
</dbReference>
<evidence type="ECO:0000259" key="5">
    <source>
        <dbReference type="PROSITE" id="PS51123"/>
    </source>
</evidence>
<gene>
    <name evidence="6" type="ORF">H8R26_00690</name>
</gene>
<dbReference type="Pfam" id="PF00691">
    <property type="entry name" value="OmpA"/>
    <property type="match status" value="2"/>
</dbReference>
<keyword evidence="2 4" id="KW-0472">Membrane</keyword>